<name>A0A919M8B2_9ACTN</name>
<dbReference type="InterPro" id="IPR016032">
    <property type="entry name" value="Sig_transdc_resp-reg_C-effctor"/>
</dbReference>
<dbReference type="SMART" id="SM00421">
    <property type="entry name" value="HTH_LUXR"/>
    <property type="match status" value="1"/>
</dbReference>
<dbReference type="Proteomes" id="UP000619479">
    <property type="component" value="Unassembled WGS sequence"/>
</dbReference>
<keyword evidence="5" id="KW-1185">Reference proteome</keyword>
<dbReference type="GO" id="GO:0004016">
    <property type="term" value="F:adenylate cyclase activity"/>
    <property type="evidence" value="ECO:0007669"/>
    <property type="project" value="TreeGrafter"/>
</dbReference>
<evidence type="ECO:0000313" key="5">
    <source>
        <dbReference type="Proteomes" id="UP000619479"/>
    </source>
</evidence>
<proteinExistence type="predicted"/>
<dbReference type="PRINTS" id="PR00038">
    <property type="entry name" value="HTHLUXR"/>
</dbReference>
<dbReference type="InterPro" id="IPR041664">
    <property type="entry name" value="AAA_16"/>
</dbReference>
<gene>
    <name evidence="4" type="ORF">Acy02nite_60790</name>
</gene>
<dbReference type="Pfam" id="PF13191">
    <property type="entry name" value="AAA_16"/>
    <property type="match status" value="1"/>
</dbReference>
<dbReference type="GO" id="GO:0006355">
    <property type="term" value="P:regulation of DNA-templated transcription"/>
    <property type="evidence" value="ECO:0007669"/>
    <property type="project" value="InterPro"/>
</dbReference>
<dbReference type="GO" id="GO:0003677">
    <property type="term" value="F:DNA binding"/>
    <property type="evidence" value="ECO:0007669"/>
    <property type="project" value="InterPro"/>
</dbReference>
<keyword evidence="2" id="KW-0067">ATP-binding</keyword>
<evidence type="ECO:0000256" key="2">
    <source>
        <dbReference type="ARBA" id="ARBA00022840"/>
    </source>
</evidence>
<dbReference type="RefSeq" id="WP_203746965.1">
    <property type="nucleotide sequence ID" value="NZ_BAAAUC010000055.1"/>
</dbReference>
<sequence>MRSTPSGLSSDSADPAECGQLIGREQELRLIRDLIAGSATGGSLLFAGAAGIGRTTIVQAAVRLANRAGLTVLPATGAEFESTISFAGLHQILLPVWTDVAGLSPLHRHAMEATIGSGDGPPPDAALLVDATRTLLLRLAQRQGVAVVIDDLQWMDQASIAVLTALADDLAGTGITYLATVNTDSPAREAELHSIPARRLHPLSEQAAGRLLELRHPGLGSEVRWRLLAEAQGNPLAIVELPLSLDESQRRSARALPPDLPLTWRLKAVFEPRLAPLPEATRRLLLMTALDGSLPLSVLAEGPSELTTQDVLPADAANLAVVNTDGRISFRHPLVRTAVLTMSTVRERRRAHLELSEVLSGRDDQLERYAWHLAQAATEADEATACRLENTAQALAHQGRASAAMALLSRAAQLSPLAVDRTRRNAAAAYLGSEQTGDVLHVSGLLEEARRNDPDFHDSLVAATAAASILLLRDGDVDAAHALLVNAIERYDRRTDPHDEPLLEAIHTLTMVCVLGGRAYLWKAYHSAVQRLGPRPPRALMVSAQPDSARVSPDVSDALSPAIAALAGEQRPGPVVRTAAAAYHFDRIGDCSTAMRRVIADGRSAGNIASAISCMVLLAVDDWLSGQWSRCKSRALETLDLSVAHGYEPFAASCRYQLGLIAAARGDDETVQEITHQVARWAVPRGAMLAWSYTAQISTLAAIAHGNFEQAYQHAITISPAGRLDSHARLAPLVIMDLVESAVRTDRLAQAQAHVIAIKACDLGALSPRMRMLQLACEALVADDEDAGALYELALSVQDNHSWPFDLARVKLAYGSYLRRRRMSAAARPWLTQARDLFDELEATPFAVRAERELLAAGAKRMMPEIATGQLTAQELEVAQLAAAGLTNKEIAERLSISARTVSTHLYKIYPKLRINNRAGLRAALALQSDTED</sequence>
<feature type="domain" description="HTH luxR-type" evidence="3">
    <location>
        <begin position="864"/>
        <end position="930"/>
    </location>
</feature>
<dbReference type="InterPro" id="IPR027417">
    <property type="entry name" value="P-loop_NTPase"/>
</dbReference>
<dbReference type="Gene3D" id="1.10.10.10">
    <property type="entry name" value="Winged helix-like DNA-binding domain superfamily/Winged helix DNA-binding domain"/>
    <property type="match status" value="1"/>
</dbReference>
<evidence type="ECO:0000259" key="3">
    <source>
        <dbReference type="PROSITE" id="PS50043"/>
    </source>
</evidence>
<dbReference type="Gene3D" id="3.40.50.300">
    <property type="entry name" value="P-loop containing nucleotide triphosphate hydrolases"/>
    <property type="match status" value="1"/>
</dbReference>
<dbReference type="Pfam" id="PF00196">
    <property type="entry name" value="GerE"/>
    <property type="match status" value="1"/>
</dbReference>
<comment type="caution">
    <text evidence="4">The sequence shown here is derived from an EMBL/GenBank/DDBJ whole genome shotgun (WGS) entry which is preliminary data.</text>
</comment>
<dbReference type="AlphaFoldDB" id="A0A919M8B2"/>
<dbReference type="PANTHER" id="PTHR16305:SF35">
    <property type="entry name" value="TRANSCRIPTIONAL ACTIVATOR DOMAIN"/>
    <property type="match status" value="1"/>
</dbReference>
<dbReference type="SUPFAM" id="SSF52540">
    <property type="entry name" value="P-loop containing nucleoside triphosphate hydrolases"/>
    <property type="match status" value="1"/>
</dbReference>
<dbReference type="InterPro" id="IPR036388">
    <property type="entry name" value="WH-like_DNA-bd_sf"/>
</dbReference>
<dbReference type="PANTHER" id="PTHR16305">
    <property type="entry name" value="TESTICULAR SOLUBLE ADENYLYL CYCLASE"/>
    <property type="match status" value="1"/>
</dbReference>
<dbReference type="GO" id="GO:0005524">
    <property type="term" value="F:ATP binding"/>
    <property type="evidence" value="ECO:0007669"/>
    <property type="project" value="UniProtKB-KW"/>
</dbReference>
<accession>A0A919M8B2</accession>
<dbReference type="SUPFAM" id="SSF46894">
    <property type="entry name" value="C-terminal effector domain of the bipartite response regulators"/>
    <property type="match status" value="1"/>
</dbReference>
<organism evidence="4 5">
    <name type="scientific">Actinoplanes cyaneus</name>
    <dbReference type="NCBI Taxonomy" id="52696"/>
    <lineage>
        <taxon>Bacteria</taxon>
        <taxon>Bacillati</taxon>
        <taxon>Actinomycetota</taxon>
        <taxon>Actinomycetes</taxon>
        <taxon>Micromonosporales</taxon>
        <taxon>Micromonosporaceae</taxon>
        <taxon>Actinoplanes</taxon>
    </lineage>
</organism>
<reference evidence="4" key="1">
    <citation type="submission" date="2021-01" db="EMBL/GenBank/DDBJ databases">
        <title>Whole genome shotgun sequence of Actinoplanes cyaneus NBRC 14990.</title>
        <authorList>
            <person name="Komaki H."/>
            <person name="Tamura T."/>
        </authorList>
    </citation>
    <scope>NUCLEOTIDE SEQUENCE</scope>
    <source>
        <strain evidence="4">NBRC 14990</strain>
    </source>
</reference>
<keyword evidence="1" id="KW-0547">Nucleotide-binding</keyword>
<dbReference type="CDD" id="cd06170">
    <property type="entry name" value="LuxR_C_like"/>
    <property type="match status" value="1"/>
</dbReference>
<dbReference type="GO" id="GO:0005737">
    <property type="term" value="C:cytoplasm"/>
    <property type="evidence" value="ECO:0007669"/>
    <property type="project" value="TreeGrafter"/>
</dbReference>
<protein>
    <submittedName>
        <fullName evidence="4">LuxR family transcriptional regulator</fullName>
    </submittedName>
</protein>
<evidence type="ECO:0000256" key="1">
    <source>
        <dbReference type="ARBA" id="ARBA00022741"/>
    </source>
</evidence>
<dbReference type="InterPro" id="IPR000792">
    <property type="entry name" value="Tscrpt_reg_LuxR_C"/>
</dbReference>
<dbReference type="EMBL" id="BOMH01000045">
    <property type="protein sequence ID" value="GID68198.1"/>
    <property type="molecule type" value="Genomic_DNA"/>
</dbReference>
<evidence type="ECO:0000313" key="4">
    <source>
        <dbReference type="EMBL" id="GID68198.1"/>
    </source>
</evidence>
<dbReference type="PROSITE" id="PS50043">
    <property type="entry name" value="HTH_LUXR_2"/>
    <property type="match status" value="1"/>
</dbReference>